<reference evidence="3" key="1">
    <citation type="submission" date="2023-07" db="EMBL/GenBank/DDBJ databases">
        <authorList>
            <consortium name="AG Swart"/>
            <person name="Singh M."/>
            <person name="Singh A."/>
            <person name="Seah K."/>
            <person name="Emmerich C."/>
        </authorList>
    </citation>
    <scope>NUCLEOTIDE SEQUENCE</scope>
    <source>
        <strain evidence="3">DP1</strain>
    </source>
</reference>
<feature type="region of interest" description="Disordered" evidence="1">
    <location>
        <begin position="1"/>
        <end position="60"/>
    </location>
</feature>
<comment type="caution">
    <text evidence="3">The sequence shown here is derived from an EMBL/GenBank/DDBJ whole genome shotgun (WGS) entry which is preliminary data.</text>
</comment>
<sequence>MNANSNPGTPKPCTPDLEEAKSVLESDIGNSTVIPTPQPASQQQSKSKNSPSKFAPDFKDEVLQEKNKTSTFTKVTQKIREKEIIFKCIKTFLKKNDLEEVFEKAQEEKPQQNKKTKLEKSNLAQEGLGESKEALGYEMIYNSMLFEGLKKNDFVMKFGELGTKFYIVLKGKVSVRVPSIIEKDFTFKELLTLLAKNYEWVIENEKYQEVLELVQGMIPELVSEDYKRNLKLNIDSLKKIMKGKIISEIQHNYSDGIPKFEDFADVIRERTFVKKGKNNNTRYITCNFILEVVQLDVGASFGELALLEDKPRAATILCTENTRFAILEKEHFNKVMGKMYRKKFAKDIEFLSNFAFLHGLTRITKQKLCYPMTSRELVRGQILISEGDQVEDIILLEEGEYEMTKNIYVKDTKIVCDFLRIQCDKDQAFIESLLDPDSKPYTFAVDPVNKEMFYKRMKIFKKLKIKISNNQRYESIGLIESVFDSATLPGCYFTTVKCISKSGKARVIGKEELFRVVSRTKPEVLHAVRQKLSFIAQRMKFLLKCNEIELRPSYFKSGGLSLSFNNPFSMAISSSINKIDSDEEGVGGDKFNIKNYKEVMHGKEAPLALAKRRVSQVKFVKTFETQEVEQFLKHRRQKRMSVIADASMIRGLKIPSKNLITQLNTKRNALKNSSIIDFDFLKAANEALQKGITPISDTQEEDSCTESVEDDSSNDTEEEISKYEQSSHDHSLSVEKSPSRKEHGMNSPKVVKNTKNIQTSNFSKDVSSLSSPRDINLPEVSSPSFKIEPQNVSPSAEQKDSRSGEILRKSEKPSKIISTKKEDFLSALPLVLQSKMQLETSRNKKADKLIKKFFSYEDPGNNLPQIPLRTSKIGTQNDRFKSYNKNRWGRMPLEKPQLKNVYMIKKPLNPLRQSMKNSLQNIDGMITKGMSKSKNALKSFRSPNKSQKKKLKLIKSVETLGQNPFQEDDYETSGLKSPDFELRMELPALAKYKSGLLVKKKNTLKEIICTKIRNQYRQEDPQESKQGAKQPKECRKHLKERSSVKKQPGLRECP</sequence>
<keyword evidence="4" id="KW-1185">Reference proteome</keyword>
<feature type="compositionally biased region" description="Polar residues" evidence="1">
    <location>
        <begin position="753"/>
        <end position="796"/>
    </location>
</feature>
<proteinExistence type="predicted"/>
<dbReference type="PROSITE" id="PS00889">
    <property type="entry name" value="CNMP_BINDING_2"/>
    <property type="match status" value="1"/>
</dbReference>
<dbReference type="PANTHER" id="PTHR23011">
    <property type="entry name" value="CYCLIC NUCLEOTIDE-BINDING DOMAIN CONTAINING PROTEIN"/>
    <property type="match status" value="1"/>
</dbReference>
<dbReference type="SUPFAM" id="SSF51206">
    <property type="entry name" value="cAMP-binding domain-like"/>
    <property type="match status" value="2"/>
</dbReference>
<evidence type="ECO:0000256" key="1">
    <source>
        <dbReference type="SAM" id="MobiDB-lite"/>
    </source>
</evidence>
<gene>
    <name evidence="3" type="ORF">ECRASSUSDP1_LOCUS2361</name>
</gene>
<dbReference type="Proteomes" id="UP001295684">
    <property type="component" value="Unassembled WGS sequence"/>
</dbReference>
<dbReference type="InterPro" id="IPR014710">
    <property type="entry name" value="RmlC-like_jellyroll"/>
</dbReference>
<feature type="domain" description="Cyclic nucleotide-binding" evidence="2">
    <location>
        <begin position="292"/>
        <end position="353"/>
    </location>
</feature>
<dbReference type="InterPro" id="IPR000595">
    <property type="entry name" value="cNMP-bd_dom"/>
</dbReference>
<feature type="domain" description="Cyclic nucleotide-binding" evidence="2">
    <location>
        <begin position="140"/>
        <end position="175"/>
    </location>
</feature>
<dbReference type="EMBL" id="CAMPGE010002251">
    <property type="protein sequence ID" value="CAI2361052.1"/>
    <property type="molecule type" value="Genomic_DNA"/>
</dbReference>
<accession>A0AAD1X6X0</accession>
<feature type="compositionally biased region" description="Acidic residues" evidence="1">
    <location>
        <begin position="698"/>
        <end position="718"/>
    </location>
</feature>
<protein>
    <recommendedName>
        <fullName evidence="2">Cyclic nucleotide-binding domain-containing protein</fullName>
    </recommendedName>
</protein>
<dbReference type="InterPro" id="IPR018488">
    <property type="entry name" value="cNMP-bd_CS"/>
</dbReference>
<feature type="region of interest" description="Disordered" evidence="1">
    <location>
        <begin position="692"/>
        <end position="813"/>
    </location>
</feature>
<feature type="compositionally biased region" description="Basic and acidic residues" evidence="1">
    <location>
        <begin position="719"/>
        <end position="744"/>
    </location>
</feature>
<evidence type="ECO:0000313" key="4">
    <source>
        <dbReference type="Proteomes" id="UP001295684"/>
    </source>
</evidence>
<evidence type="ECO:0000259" key="2">
    <source>
        <dbReference type="PROSITE" id="PS50042"/>
    </source>
</evidence>
<feature type="domain" description="Cyclic nucleotide-binding" evidence="2">
    <location>
        <begin position="356"/>
        <end position="406"/>
    </location>
</feature>
<organism evidence="3 4">
    <name type="scientific">Euplotes crassus</name>
    <dbReference type="NCBI Taxonomy" id="5936"/>
    <lineage>
        <taxon>Eukaryota</taxon>
        <taxon>Sar</taxon>
        <taxon>Alveolata</taxon>
        <taxon>Ciliophora</taxon>
        <taxon>Intramacronucleata</taxon>
        <taxon>Spirotrichea</taxon>
        <taxon>Hypotrichia</taxon>
        <taxon>Euplotida</taxon>
        <taxon>Euplotidae</taxon>
        <taxon>Moneuplotes</taxon>
    </lineage>
</organism>
<dbReference type="PANTHER" id="PTHR23011:SF28">
    <property type="entry name" value="CYCLIC NUCLEOTIDE-BINDING DOMAIN CONTAINING PROTEIN"/>
    <property type="match status" value="1"/>
</dbReference>
<evidence type="ECO:0000313" key="3">
    <source>
        <dbReference type="EMBL" id="CAI2361052.1"/>
    </source>
</evidence>
<dbReference type="PROSITE" id="PS50042">
    <property type="entry name" value="CNMP_BINDING_3"/>
    <property type="match status" value="3"/>
</dbReference>
<dbReference type="InterPro" id="IPR018490">
    <property type="entry name" value="cNMP-bd_dom_sf"/>
</dbReference>
<dbReference type="CDD" id="cd00038">
    <property type="entry name" value="CAP_ED"/>
    <property type="match status" value="1"/>
</dbReference>
<feature type="region of interest" description="Disordered" evidence="1">
    <location>
        <begin position="1015"/>
        <end position="1054"/>
    </location>
</feature>
<dbReference type="Gene3D" id="2.60.120.10">
    <property type="entry name" value="Jelly Rolls"/>
    <property type="match status" value="2"/>
</dbReference>
<feature type="compositionally biased region" description="Low complexity" evidence="1">
    <location>
        <begin position="39"/>
        <end position="53"/>
    </location>
</feature>
<feature type="compositionally biased region" description="Basic and acidic residues" evidence="1">
    <location>
        <begin position="797"/>
        <end position="813"/>
    </location>
</feature>
<name>A0AAD1X6X0_EUPCR</name>
<dbReference type="AlphaFoldDB" id="A0AAD1X6X0"/>